<proteinExistence type="predicted"/>
<reference evidence="1 2" key="1">
    <citation type="submission" date="2019-04" db="EMBL/GenBank/DDBJ databases">
        <title>Friends and foes A comparative genomics study of 23 Aspergillus species from section Flavi.</title>
        <authorList>
            <consortium name="DOE Joint Genome Institute"/>
            <person name="Kjaerbolling I."/>
            <person name="Vesth T."/>
            <person name="Frisvad J.C."/>
            <person name="Nybo J.L."/>
            <person name="Theobald S."/>
            <person name="Kildgaard S."/>
            <person name="Isbrandt T."/>
            <person name="Kuo A."/>
            <person name="Sato A."/>
            <person name="Lyhne E.K."/>
            <person name="Kogle M.E."/>
            <person name="Wiebenga A."/>
            <person name="Kun R.S."/>
            <person name="Lubbers R.J."/>
            <person name="Makela M.R."/>
            <person name="Barry K."/>
            <person name="Chovatia M."/>
            <person name="Clum A."/>
            <person name="Daum C."/>
            <person name="Haridas S."/>
            <person name="He G."/>
            <person name="LaButti K."/>
            <person name="Lipzen A."/>
            <person name="Mondo S."/>
            <person name="Riley R."/>
            <person name="Salamov A."/>
            <person name="Simmons B.A."/>
            <person name="Magnuson J.K."/>
            <person name="Henrissat B."/>
            <person name="Mortensen U.H."/>
            <person name="Larsen T.O."/>
            <person name="Devries R.P."/>
            <person name="Grigoriev I.V."/>
            <person name="Machida M."/>
            <person name="Baker S.E."/>
            <person name="Andersen M.R."/>
        </authorList>
    </citation>
    <scope>NUCLEOTIDE SEQUENCE [LARGE SCALE GENOMIC DNA]</scope>
    <source>
        <strain evidence="1 2">CBS 151.66</strain>
    </source>
</reference>
<dbReference type="EMBL" id="ML732233">
    <property type="protein sequence ID" value="KAB8073085.1"/>
    <property type="molecule type" value="Genomic_DNA"/>
</dbReference>
<organism evidence="1 2">
    <name type="scientific">Aspergillus leporis</name>
    <dbReference type="NCBI Taxonomy" id="41062"/>
    <lineage>
        <taxon>Eukaryota</taxon>
        <taxon>Fungi</taxon>
        <taxon>Dikarya</taxon>
        <taxon>Ascomycota</taxon>
        <taxon>Pezizomycotina</taxon>
        <taxon>Eurotiomycetes</taxon>
        <taxon>Eurotiomycetidae</taxon>
        <taxon>Eurotiales</taxon>
        <taxon>Aspergillaceae</taxon>
        <taxon>Aspergillus</taxon>
        <taxon>Aspergillus subgen. Circumdati</taxon>
    </lineage>
</organism>
<accession>A0A5N5WZE7</accession>
<dbReference type="AlphaFoldDB" id="A0A5N5WZE7"/>
<evidence type="ECO:0000313" key="1">
    <source>
        <dbReference type="EMBL" id="KAB8073085.1"/>
    </source>
</evidence>
<dbReference type="Proteomes" id="UP000326565">
    <property type="component" value="Unassembled WGS sequence"/>
</dbReference>
<gene>
    <name evidence="1" type="ORF">BDV29DRAFT_176044</name>
</gene>
<keyword evidence="2" id="KW-1185">Reference proteome</keyword>
<evidence type="ECO:0000313" key="2">
    <source>
        <dbReference type="Proteomes" id="UP000326565"/>
    </source>
</evidence>
<protein>
    <submittedName>
        <fullName evidence="1">Uncharacterized protein</fullName>
    </submittedName>
</protein>
<name>A0A5N5WZE7_9EURO</name>
<sequence length="167" mass="18686">MVATLYSYPGPYLWLLEPSCLMCVPVESVFQCGLVPPSLTEPPLPRLCPPWLLSWCGRNICTASHPRVRTFNNGALCLRIFPPLFPSLFLLLLAVGGRAPGLDHYPMPPEHHLRVEIARPQLRVLCHLWQLDPPSLKRHLSPLRTGRECALKHNRGHSGGAQILPVL</sequence>